<name>A0ABV5AFU9_9BACL</name>
<gene>
    <name evidence="11" type="primary">folD</name>
    <name evidence="14" type="ORF">KKP3000_004656</name>
</gene>
<comment type="caution">
    <text evidence="14">The sequence shown here is derived from an EMBL/GenBank/DDBJ whole genome shotgun (WGS) entry which is preliminary data.</text>
</comment>
<feature type="domain" description="Tetrahydrofolate dehydrogenase/cyclohydrolase catalytic" evidence="12">
    <location>
        <begin position="5"/>
        <end position="119"/>
    </location>
</feature>
<dbReference type="InterPro" id="IPR020630">
    <property type="entry name" value="THF_DH/CycHdrlase_cat_dom"/>
</dbReference>
<evidence type="ECO:0000313" key="15">
    <source>
        <dbReference type="Proteomes" id="UP001579974"/>
    </source>
</evidence>
<accession>A0ABV5AFU9</accession>
<feature type="domain" description="Tetrahydrofolate dehydrogenase/cyclohydrolase NAD(P)-binding" evidence="13">
    <location>
        <begin position="138"/>
        <end position="277"/>
    </location>
</feature>
<reference evidence="14 15" key="1">
    <citation type="journal article" date="2024" name="Int. J. Mol. Sci.">
        <title>Exploration of Alicyclobacillus spp. Genome in Search of Antibiotic Resistance.</title>
        <authorList>
            <person name="Bucka-Kolendo J."/>
            <person name="Kiousi D.E."/>
            <person name="Dekowska A."/>
            <person name="Mikolajczuk-Szczyrba A."/>
            <person name="Karadedos D.M."/>
            <person name="Michael P."/>
            <person name="Galanis A."/>
            <person name="Sokolowska B."/>
        </authorList>
    </citation>
    <scope>NUCLEOTIDE SEQUENCE [LARGE SCALE GENOMIC DNA]</scope>
    <source>
        <strain evidence="14 15">KKP 3000</strain>
    </source>
</reference>
<comment type="pathway">
    <text evidence="1 11">One-carbon metabolism; tetrahydrofolate interconversion.</text>
</comment>
<evidence type="ECO:0000256" key="3">
    <source>
        <dbReference type="ARBA" id="ARBA00022605"/>
    </source>
</evidence>
<comment type="caution">
    <text evidence="11">Lacks conserved residue(s) required for the propagation of feature annotation.</text>
</comment>
<sequence length="287" mass="30561">MARILDGKAIAAAVKQDLAMEIAQLRECGVQPKLVVVLVGDDAASASYVRSKERLARELGMEAEVIRLAADVSEVELLRQIELQNADDAVDALLVQLPLPDHIDTDRVLAAVDPNKDVDGFHPQNIGRYAMGSPLVWPCTTAGILEILVRSSVPLAGQTAVVVGRSRIVGWPTAQLLLAHNATVVQCHSRTKDLTEFTRQADILVVAAGQAGLIGVDDVREGAVVIDVGINRVDGRLVGDVDFDSVVAKAGAITPVPGGVGPLTVAMLMKNTVRLARLRRLTKGDER</sequence>
<evidence type="ECO:0000256" key="7">
    <source>
        <dbReference type="ARBA" id="ARBA00023002"/>
    </source>
</evidence>
<dbReference type="Pfam" id="PF00763">
    <property type="entry name" value="THF_DHG_CYH"/>
    <property type="match status" value="1"/>
</dbReference>
<keyword evidence="5 11" id="KW-0378">Hydrolase</keyword>
<evidence type="ECO:0000256" key="9">
    <source>
        <dbReference type="ARBA" id="ARBA00023167"/>
    </source>
</evidence>
<dbReference type="InterPro" id="IPR000672">
    <property type="entry name" value="THF_DH/CycHdrlase"/>
</dbReference>
<dbReference type="CDD" id="cd01080">
    <property type="entry name" value="NAD_bind_m-THF_DH_Cyclohyd"/>
    <property type="match status" value="1"/>
</dbReference>
<comment type="catalytic activity">
    <reaction evidence="11">
        <text>(6R)-5,10-methylene-5,6,7,8-tetrahydrofolate + NADP(+) = (6R)-5,10-methenyltetrahydrofolate + NADPH</text>
        <dbReference type="Rhea" id="RHEA:22812"/>
        <dbReference type="ChEBI" id="CHEBI:15636"/>
        <dbReference type="ChEBI" id="CHEBI:57455"/>
        <dbReference type="ChEBI" id="CHEBI:57783"/>
        <dbReference type="ChEBI" id="CHEBI:58349"/>
        <dbReference type="EC" id="1.5.1.5"/>
    </reaction>
</comment>
<evidence type="ECO:0000256" key="6">
    <source>
        <dbReference type="ARBA" id="ARBA00022857"/>
    </source>
</evidence>
<keyword evidence="4 11" id="KW-0658">Purine biosynthesis</keyword>
<keyword evidence="15" id="KW-1185">Reference proteome</keyword>
<dbReference type="InterPro" id="IPR020631">
    <property type="entry name" value="THF_DH/CycHdrlase_NAD-bd_dom"/>
</dbReference>
<dbReference type="EC" id="1.5.1.5" evidence="11"/>
<dbReference type="Gene3D" id="3.40.50.10860">
    <property type="entry name" value="Leucine Dehydrogenase, chain A, domain 1"/>
    <property type="match status" value="1"/>
</dbReference>
<evidence type="ECO:0000256" key="10">
    <source>
        <dbReference type="ARBA" id="ARBA00023268"/>
    </source>
</evidence>
<evidence type="ECO:0000256" key="11">
    <source>
        <dbReference type="HAMAP-Rule" id="MF_01576"/>
    </source>
</evidence>
<keyword evidence="7 11" id="KW-0560">Oxidoreductase</keyword>
<dbReference type="PANTHER" id="PTHR48099">
    <property type="entry name" value="C-1-TETRAHYDROFOLATE SYNTHASE, CYTOPLASMIC-RELATED"/>
    <property type="match status" value="1"/>
</dbReference>
<dbReference type="EC" id="3.5.4.9" evidence="11"/>
<organism evidence="14 15">
    <name type="scientific">Alicyclobacillus fastidiosus</name>
    <dbReference type="NCBI Taxonomy" id="392011"/>
    <lineage>
        <taxon>Bacteria</taxon>
        <taxon>Bacillati</taxon>
        <taxon>Bacillota</taxon>
        <taxon>Bacilli</taxon>
        <taxon>Bacillales</taxon>
        <taxon>Alicyclobacillaceae</taxon>
        <taxon>Alicyclobacillus</taxon>
    </lineage>
</organism>
<evidence type="ECO:0000256" key="5">
    <source>
        <dbReference type="ARBA" id="ARBA00022801"/>
    </source>
</evidence>
<keyword evidence="9 11" id="KW-0486">Methionine biosynthesis</keyword>
<keyword evidence="8 11" id="KW-0368">Histidine biosynthesis</keyword>
<dbReference type="Gene3D" id="3.40.50.720">
    <property type="entry name" value="NAD(P)-binding Rossmann-like Domain"/>
    <property type="match status" value="1"/>
</dbReference>
<feature type="binding site" evidence="11">
    <location>
        <position position="230"/>
    </location>
    <ligand>
        <name>NADP(+)</name>
        <dbReference type="ChEBI" id="CHEBI:58349"/>
    </ligand>
</feature>
<keyword evidence="6 11" id="KW-0521">NADP</keyword>
<dbReference type="PANTHER" id="PTHR48099:SF5">
    <property type="entry name" value="C-1-TETRAHYDROFOLATE SYNTHASE, CYTOPLASMIC"/>
    <property type="match status" value="1"/>
</dbReference>
<evidence type="ECO:0000256" key="1">
    <source>
        <dbReference type="ARBA" id="ARBA00004777"/>
    </source>
</evidence>
<feature type="binding site" evidence="11">
    <location>
        <begin position="164"/>
        <end position="166"/>
    </location>
    <ligand>
        <name>NADP(+)</name>
        <dbReference type="ChEBI" id="CHEBI:58349"/>
    </ligand>
</feature>
<keyword evidence="3 11" id="KW-0028">Amino-acid biosynthesis</keyword>
<comment type="subunit">
    <text evidence="11">Homodimer.</text>
</comment>
<dbReference type="Pfam" id="PF02882">
    <property type="entry name" value="THF_DHG_CYH_C"/>
    <property type="match status" value="1"/>
</dbReference>
<dbReference type="HAMAP" id="MF_01576">
    <property type="entry name" value="THF_DHG_CYH"/>
    <property type="match status" value="1"/>
</dbReference>
<evidence type="ECO:0000256" key="8">
    <source>
        <dbReference type="ARBA" id="ARBA00023102"/>
    </source>
</evidence>
<keyword evidence="2 11" id="KW-0554">One-carbon metabolism</keyword>
<comment type="function">
    <text evidence="11">Catalyzes the oxidation of 5,10-methylenetetrahydrofolate to 5,10-methenyltetrahydrofolate and then the hydrolysis of 5,10-methenyltetrahydrofolate to 10-formyltetrahydrofolate.</text>
</comment>
<comment type="catalytic activity">
    <reaction evidence="11">
        <text>(6R)-5,10-methenyltetrahydrofolate + H2O = (6R)-10-formyltetrahydrofolate + H(+)</text>
        <dbReference type="Rhea" id="RHEA:23700"/>
        <dbReference type="ChEBI" id="CHEBI:15377"/>
        <dbReference type="ChEBI" id="CHEBI:15378"/>
        <dbReference type="ChEBI" id="CHEBI:57455"/>
        <dbReference type="ChEBI" id="CHEBI:195366"/>
        <dbReference type="EC" id="3.5.4.9"/>
    </reaction>
</comment>
<keyword evidence="10 11" id="KW-0511">Multifunctional enzyme</keyword>
<evidence type="ECO:0000313" key="14">
    <source>
        <dbReference type="EMBL" id="MFB5191152.1"/>
    </source>
</evidence>
<protein>
    <recommendedName>
        <fullName evidence="11">Bifunctional protein FolD</fullName>
    </recommendedName>
    <domain>
        <recommendedName>
            <fullName evidence="11">Methylenetetrahydrofolate dehydrogenase</fullName>
            <ecNumber evidence="11">1.5.1.5</ecNumber>
        </recommendedName>
    </domain>
    <domain>
        <recommendedName>
            <fullName evidence="11">Methenyltetrahydrofolate cyclohydrolase</fullName>
            <ecNumber evidence="11">3.5.4.9</ecNumber>
        </recommendedName>
    </domain>
</protein>
<dbReference type="InterPro" id="IPR046346">
    <property type="entry name" value="Aminoacid_DH-like_N_sf"/>
</dbReference>
<dbReference type="SUPFAM" id="SSF51735">
    <property type="entry name" value="NAD(P)-binding Rossmann-fold domains"/>
    <property type="match status" value="1"/>
</dbReference>
<proteinExistence type="inferred from homology"/>
<evidence type="ECO:0000259" key="12">
    <source>
        <dbReference type="Pfam" id="PF00763"/>
    </source>
</evidence>
<dbReference type="PRINTS" id="PR00085">
    <property type="entry name" value="THFDHDRGNASE"/>
</dbReference>
<evidence type="ECO:0000259" key="13">
    <source>
        <dbReference type="Pfam" id="PF02882"/>
    </source>
</evidence>
<comment type="similarity">
    <text evidence="11">Belongs to the tetrahydrofolate dehydrogenase/cyclohydrolase family.</text>
</comment>
<dbReference type="RefSeq" id="WP_275476605.1">
    <property type="nucleotide sequence ID" value="NZ_CP162940.1"/>
</dbReference>
<evidence type="ECO:0000256" key="2">
    <source>
        <dbReference type="ARBA" id="ARBA00022563"/>
    </source>
</evidence>
<dbReference type="InterPro" id="IPR036291">
    <property type="entry name" value="NAD(P)-bd_dom_sf"/>
</dbReference>
<evidence type="ECO:0000256" key="4">
    <source>
        <dbReference type="ARBA" id="ARBA00022755"/>
    </source>
</evidence>
<dbReference type="EMBL" id="JBDXSU010000009">
    <property type="protein sequence ID" value="MFB5191152.1"/>
    <property type="molecule type" value="Genomic_DNA"/>
</dbReference>
<dbReference type="SUPFAM" id="SSF53223">
    <property type="entry name" value="Aminoacid dehydrogenase-like, N-terminal domain"/>
    <property type="match status" value="1"/>
</dbReference>
<dbReference type="Proteomes" id="UP001579974">
    <property type="component" value="Unassembled WGS sequence"/>
</dbReference>